<keyword evidence="3" id="KW-1185">Reference proteome</keyword>
<keyword evidence="1" id="KW-1133">Transmembrane helix</keyword>
<accession>A0AAV2BDP5</accession>
<name>A0AAV2BDP5_9ARAC</name>
<comment type="caution">
    <text evidence="2">The sequence shown here is derived from an EMBL/GenBank/DDBJ whole genome shotgun (WGS) entry which is preliminary data.</text>
</comment>
<evidence type="ECO:0000313" key="2">
    <source>
        <dbReference type="EMBL" id="CAL1294162.1"/>
    </source>
</evidence>
<reference evidence="2 3" key="1">
    <citation type="submission" date="2024-04" db="EMBL/GenBank/DDBJ databases">
        <authorList>
            <person name="Rising A."/>
            <person name="Reimegard J."/>
            <person name="Sonavane S."/>
            <person name="Akerstrom W."/>
            <person name="Nylinder S."/>
            <person name="Hedman E."/>
            <person name="Kallberg Y."/>
        </authorList>
    </citation>
    <scope>NUCLEOTIDE SEQUENCE [LARGE SCALE GENOMIC DNA]</scope>
</reference>
<feature type="transmembrane region" description="Helical" evidence="1">
    <location>
        <begin position="94"/>
        <end position="120"/>
    </location>
</feature>
<feature type="transmembrane region" description="Helical" evidence="1">
    <location>
        <begin position="132"/>
        <end position="149"/>
    </location>
</feature>
<evidence type="ECO:0000256" key="1">
    <source>
        <dbReference type="SAM" id="Phobius"/>
    </source>
</evidence>
<sequence length="345" mass="38852">MDVSTEQDGDGWINRAFGVPSVPENRRDYYPFSRCTALTYRLKLAVVLLNAACALFRGGEPCLRLSLLFNCWLVCITCEGVYKNYPWREPLNVWMWSLRWAVPCWEVLSTSCVVLLLLVWTQLGAGCEMSHPLLSVFVGWLCCMVAWPLVKVRWNREERSEDDYDQFSVSRPCMLTFPGPFGLVLAALRSPSLLALLTTSLAFSVAALFLPGWFADVWAASTCALTLGCLAVVCCHRLPEDVGRTLAVWELDEASYLRRIENSLRMVKGNLRTSGLPREGSTRFDRLAVQLPLLQREAHILLTSSRTLTESRAKELGELTAARELTEFGEMLDHYGPYSTECCVS</sequence>
<proteinExistence type="predicted"/>
<dbReference type="AlphaFoldDB" id="A0AAV2BDP5"/>
<feature type="transmembrane region" description="Helical" evidence="1">
    <location>
        <begin position="193"/>
        <end position="211"/>
    </location>
</feature>
<keyword evidence="1" id="KW-0812">Transmembrane</keyword>
<dbReference type="Proteomes" id="UP001497382">
    <property type="component" value="Unassembled WGS sequence"/>
</dbReference>
<organism evidence="2 3">
    <name type="scientific">Larinioides sclopetarius</name>
    <dbReference type="NCBI Taxonomy" id="280406"/>
    <lineage>
        <taxon>Eukaryota</taxon>
        <taxon>Metazoa</taxon>
        <taxon>Ecdysozoa</taxon>
        <taxon>Arthropoda</taxon>
        <taxon>Chelicerata</taxon>
        <taxon>Arachnida</taxon>
        <taxon>Araneae</taxon>
        <taxon>Araneomorphae</taxon>
        <taxon>Entelegynae</taxon>
        <taxon>Araneoidea</taxon>
        <taxon>Araneidae</taxon>
        <taxon>Larinioides</taxon>
    </lineage>
</organism>
<protein>
    <recommendedName>
        <fullName evidence="4">Transmembrane protein</fullName>
    </recommendedName>
</protein>
<evidence type="ECO:0000313" key="3">
    <source>
        <dbReference type="Proteomes" id="UP001497382"/>
    </source>
</evidence>
<keyword evidence="1" id="KW-0472">Membrane</keyword>
<evidence type="ECO:0008006" key="4">
    <source>
        <dbReference type="Google" id="ProtNLM"/>
    </source>
</evidence>
<gene>
    <name evidence="2" type="ORF">LARSCL_LOCUS18572</name>
</gene>
<dbReference type="EMBL" id="CAXIEN010000339">
    <property type="protein sequence ID" value="CAL1294162.1"/>
    <property type="molecule type" value="Genomic_DNA"/>
</dbReference>